<feature type="domain" description="Acyltransferase 3" evidence="2">
    <location>
        <begin position="20"/>
        <end position="341"/>
    </location>
</feature>
<feature type="transmembrane region" description="Helical" evidence="1">
    <location>
        <begin position="331"/>
        <end position="349"/>
    </location>
</feature>
<evidence type="ECO:0000259" key="2">
    <source>
        <dbReference type="Pfam" id="PF01757"/>
    </source>
</evidence>
<keyword evidence="1" id="KW-0472">Membrane</keyword>
<dbReference type="InterPro" id="IPR050879">
    <property type="entry name" value="Acyltransferase_3"/>
</dbReference>
<feature type="transmembrane region" description="Helical" evidence="1">
    <location>
        <begin position="52"/>
        <end position="75"/>
    </location>
</feature>
<feature type="transmembrane region" description="Helical" evidence="1">
    <location>
        <begin position="207"/>
        <end position="228"/>
    </location>
</feature>
<keyword evidence="4" id="KW-1185">Reference proteome</keyword>
<gene>
    <name evidence="3" type="ORF">SAMN04488109_0903</name>
</gene>
<keyword evidence="3" id="KW-0012">Acyltransferase</keyword>
<keyword evidence="3" id="KW-0378">Hydrolase</keyword>
<feature type="transmembrane region" description="Helical" evidence="1">
    <location>
        <begin position="173"/>
        <end position="195"/>
    </location>
</feature>
<dbReference type="STRING" id="947013.SAMN04488109_0903"/>
<dbReference type="EMBL" id="FQWQ01000001">
    <property type="protein sequence ID" value="SHG57605.1"/>
    <property type="molecule type" value="Genomic_DNA"/>
</dbReference>
<protein>
    <submittedName>
        <fullName evidence="3">Peptidoglycan/LPS O-acetylase OafA/YrhL, contains acyltransferase and SGNH-hydrolase domains</fullName>
    </submittedName>
</protein>
<reference evidence="3 4" key="1">
    <citation type="submission" date="2016-11" db="EMBL/GenBank/DDBJ databases">
        <authorList>
            <person name="Jaros S."/>
            <person name="Januszkiewicz K."/>
            <person name="Wedrychowicz H."/>
        </authorList>
    </citation>
    <scope>NUCLEOTIDE SEQUENCE [LARGE SCALE GENOMIC DNA]</scope>
    <source>
        <strain evidence="3 4">DSM 24574</strain>
    </source>
</reference>
<name>A0A1M5KY22_9BACT</name>
<keyword evidence="1" id="KW-1133">Transmembrane helix</keyword>
<dbReference type="GO" id="GO:0016020">
    <property type="term" value="C:membrane"/>
    <property type="evidence" value="ECO:0007669"/>
    <property type="project" value="TreeGrafter"/>
</dbReference>
<feature type="transmembrane region" description="Helical" evidence="1">
    <location>
        <begin position="264"/>
        <end position="280"/>
    </location>
</feature>
<dbReference type="AlphaFoldDB" id="A0A1M5KY22"/>
<accession>A0A1M5KY22</accession>
<dbReference type="GO" id="GO:0016787">
    <property type="term" value="F:hydrolase activity"/>
    <property type="evidence" value="ECO:0007669"/>
    <property type="project" value="UniProtKB-KW"/>
</dbReference>
<feature type="transmembrane region" description="Helical" evidence="1">
    <location>
        <begin position="95"/>
        <end position="112"/>
    </location>
</feature>
<dbReference type="PANTHER" id="PTHR23028">
    <property type="entry name" value="ACETYLTRANSFERASE"/>
    <property type="match status" value="1"/>
</dbReference>
<feature type="transmembrane region" description="Helical" evidence="1">
    <location>
        <begin position="240"/>
        <end position="258"/>
    </location>
</feature>
<dbReference type="OrthoDB" id="9796461at2"/>
<keyword evidence="1" id="KW-0812">Transmembrane</keyword>
<dbReference type="Pfam" id="PF01757">
    <property type="entry name" value="Acyl_transf_3"/>
    <property type="match status" value="1"/>
</dbReference>
<dbReference type="PANTHER" id="PTHR23028:SF53">
    <property type="entry name" value="ACYL_TRANSF_3 DOMAIN-CONTAINING PROTEIN"/>
    <property type="match status" value="1"/>
</dbReference>
<sequence>MSVAIPGAQLSTQGKRIEQLTFTRFVAAVAIVIFHDGLEVFPFYLPGIHTVFSNAFTGVSYFFLLSGFVMVIAYTQVPPKPVSFAGYYVNRFARIYPAYFLALAGVTLIFIFSNTPVGGLSVVFGFLLLQAWVPGYAVTLNVPGWSLSVEFFFYLVFPFLFNAFYRKKENYKIILWVVMAMWLVTQIISNVGPAIFSSSPIVKDIFYYHPLMHINEFVIGNFFALFFLRHTEARYFGNHAIKIFLLLIVIVAFMLMSIPLNVHNGLLALYFVPLILLLAYDKGPLSDFFSKPVAVLLGEISYGIYIYQKPVRYVVFKLYSVLGIHQKELCFYGFLLALIVWSYLSYRFFEQPVRKAIQSRFKSRSVPSVAPVN</sequence>
<feature type="transmembrane region" description="Helical" evidence="1">
    <location>
        <begin position="292"/>
        <end position="311"/>
    </location>
</feature>
<feature type="transmembrane region" description="Helical" evidence="1">
    <location>
        <begin position="144"/>
        <end position="161"/>
    </location>
</feature>
<dbReference type="GO" id="GO:0000271">
    <property type="term" value="P:polysaccharide biosynthetic process"/>
    <property type="evidence" value="ECO:0007669"/>
    <property type="project" value="TreeGrafter"/>
</dbReference>
<dbReference type="GO" id="GO:0016747">
    <property type="term" value="F:acyltransferase activity, transferring groups other than amino-acyl groups"/>
    <property type="evidence" value="ECO:0007669"/>
    <property type="project" value="InterPro"/>
</dbReference>
<keyword evidence="3" id="KW-0808">Transferase</keyword>
<evidence type="ECO:0000256" key="1">
    <source>
        <dbReference type="SAM" id="Phobius"/>
    </source>
</evidence>
<dbReference type="RefSeq" id="WP_073131461.1">
    <property type="nucleotide sequence ID" value="NZ_FQWQ01000001.1"/>
</dbReference>
<feature type="transmembrane region" description="Helical" evidence="1">
    <location>
        <begin position="25"/>
        <end position="45"/>
    </location>
</feature>
<dbReference type="InterPro" id="IPR002656">
    <property type="entry name" value="Acyl_transf_3_dom"/>
</dbReference>
<dbReference type="Proteomes" id="UP000184212">
    <property type="component" value="Unassembled WGS sequence"/>
</dbReference>
<proteinExistence type="predicted"/>
<organism evidence="3 4">
    <name type="scientific">Chryseolinea serpens</name>
    <dbReference type="NCBI Taxonomy" id="947013"/>
    <lineage>
        <taxon>Bacteria</taxon>
        <taxon>Pseudomonadati</taxon>
        <taxon>Bacteroidota</taxon>
        <taxon>Cytophagia</taxon>
        <taxon>Cytophagales</taxon>
        <taxon>Fulvivirgaceae</taxon>
        <taxon>Chryseolinea</taxon>
    </lineage>
</organism>
<evidence type="ECO:0000313" key="3">
    <source>
        <dbReference type="EMBL" id="SHG57605.1"/>
    </source>
</evidence>
<evidence type="ECO:0000313" key="4">
    <source>
        <dbReference type="Proteomes" id="UP000184212"/>
    </source>
</evidence>